<dbReference type="GO" id="GO:0016491">
    <property type="term" value="F:oxidoreductase activity"/>
    <property type="evidence" value="ECO:0007669"/>
    <property type="project" value="UniProtKB-KW"/>
</dbReference>
<keyword evidence="7 9" id="KW-0472">Membrane</keyword>
<feature type="transmembrane region" description="Helical" evidence="9">
    <location>
        <begin position="128"/>
        <end position="147"/>
    </location>
</feature>
<feature type="transmembrane region" description="Helical" evidence="9">
    <location>
        <begin position="49"/>
        <end position="69"/>
    </location>
</feature>
<evidence type="ECO:0000256" key="7">
    <source>
        <dbReference type="ARBA" id="ARBA00023136"/>
    </source>
</evidence>
<feature type="region of interest" description="Disordered" evidence="8">
    <location>
        <begin position="268"/>
        <end position="298"/>
    </location>
</feature>
<comment type="caution">
    <text evidence="11">The sequence shown here is derived from an EMBL/GenBank/DDBJ whole genome shotgun (WGS) entry which is preliminary data.</text>
</comment>
<dbReference type="InterPro" id="IPR050369">
    <property type="entry name" value="RBOH/FRE"/>
</dbReference>
<dbReference type="Gene3D" id="3.40.50.80">
    <property type="entry name" value="Nucleotide-binding domain of ferredoxin-NADP reductase (FNR) module"/>
    <property type="match status" value="1"/>
</dbReference>
<dbReference type="InterPro" id="IPR039261">
    <property type="entry name" value="FNR_nucleotide-bd"/>
</dbReference>
<dbReference type="InterPro" id="IPR013112">
    <property type="entry name" value="FAD-bd_8"/>
</dbReference>
<feature type="transmembrane region" description="Helical" evidence="9">
    <location>
        <begin position="101"/>
        <end position="121"/>
    </location>
</feature>
<keyword evidence="5" id="KW-0560">Oxidoreductase</keyword>
<evidence type="ECO:0000256" key="2">
    <source>
        <dbReference type="ARBA" id="ARBA00022692"/>
    </source>
</evidence>
<evidence type="ECO:0000259" key="10">
    <source>
        <dbReference type="PROSITE" id="PS51384"/>
    </source>
</evidence>
<comment type="subcellular location">
    <subcellularLocation>
        <location evidence="1">Membrane</location>
        <topology evidence="1">Multi-pass membrane protein</topology>
    </subcellularLocation>
</comment>
<dbReference type="SFLD" id="SFLDG01168">
    <property type="entry name" value="Ferric_reductase_subgroup_(FRE"/>
    <property type="match status" value="1"/>
</dbReference>
<dbReference type="GO" id="GO:0005886">
    <property type="term" value="C:plasma membrane"/>
    <property type="evidence" value="ECO:0007669"/>
    <property type="project" value="TreeGrafter"/>
</dbReference>
<evidence type="ECO:0000313" key="11">
    <source>
        <dbReference type="EMBL" id="KAJ1919926.1"/>
    </source>
</evidence>
<evidence type="ECO:0000256" key="5">
    <source>
        <dbReference type="ARBA" id="ARBA00023002"/>
    </source>
</evidence>
<keyword evidence="6" id="KW-0406">Ion transport</keyword>
<dbReference type="PANTHER" id="PTHR11972">
    <property type="entry name" value="NADPH OXIDASE"/>
    <property type="match status" value="1"/>
</dbReference>
<reference evidence="11" key="1">
    <citation type="submission" date="2022-07" db="EMBL/GenBank/DDBJ databases">
        <title>Phylogenomic reconstructions and comparative analyses of Kickxellomycotina fungi.</title>
        <authorList>
            <person name="Reynolds N.K."/>
            <person name="Stajich J.E."/>
            <person name="Barry K."/>
            <person name="Grigoriev I.V."/>
            <person name="Crous P."/>
            <person name="Smith M.E."/>
        </authorList>
    </citation>
    <scope>NUCLEOTIDE SEQUENCE</scope>
    <source>
        <strain evidence="11">NBRC 100468</strain>
    </source>
</reference>
<dbReference type="GO" id="GO:0006811">
    <property type="term" value="P:monoatomic ion transport"/>
    <property type="evidence" value="ECO:0007669"/>
    <property type="project" value="UniProtKB-KW"/>
</dbReference>
<keyword evidence="6" id="KW-0813">Transport</keyword>
<feature type="transmembrane region" description="Helical" evidence="9">
    <location>
        <begin position="12"/>
        <end position="29"/>
    </location>
</feature>
<dbReference type="InterPro" id="IPR000778">
    <property type="entry name" value="Cyt_b245_heavy_chain"/>
</dbReference>
<protein>
    <recommendedName>
        <fullName evidence="10">FAD-binding FR-type domain-containing protein</fullName>
    </recommendedName>
</protein>
<evidence type="ECO:0000256" key="9">
    <source>
        <dbReference type="SAM" id="Phobius"/>
    </source>
</evidence>
<evidence type="ECO:0000256" key="6">
    <source>
        <dbReference type="ARBA" id="ARBA00023065"/>
    </source>
</evidence>
<proteinExistence type="predicted"/>
<dbReference type="InterPro" id="IPR017927">
    <property type="entry name" value="FAD-bd_FR_type"/>
</dbReference>
<dbReference type="PRINTS" id="PR00466">
    <property type="entry name" value="GP91PHOX"/>
</dbReference>
<dbReference type="Proteomes" id="UP001150538">
    <property type="component" value="Unassembled WGS sequence"/>
</dbReference>
<keyword evidence="3" id="KW-0249">Electron transport</keyword>
<keyword evidence="2 9" id="KW-0812">Transmembrane</keyword>
<name>A0A9W8A5C6_9FUNG</name>
<dbReference type="EMBL" id="JANBPU010000020">
    <property type="protein sequence ID" value="KAJ1919926.1"/>
    <property type="molecule type" value="Genomic_DNA"/>
</dbReference>
<dbReference type="PANTHER" id="PTHR11972:SF153">
    <property type="entry name" value="SUPEROXIDE-GENERATING NADPH OXIDASE HEAVY CHAIN SUBUNIT A"/>
    <property type="match status" value="1"/>
</dbReference>
<evidence type="ECO:0000256" key="8">
    <source>
        <dbReference type="SAM" id="MobiDB-lite"/>
    </source>
</evidence>
<dbReference type="InterPro" id="IPR013130">
    <property type="entry name" value="Fe3_Rdtase_TM_dom"/>
</dbReference>
<evidence type="ECO:0000256" key="3">
    <source>
        <dbReference type="ARBA" id="ARBA00022982"/>
    </source>
</evidence>
<accession>A0A9W8A5C6</accession>
<dbReference type="SUPFAM" id="SSF52343">
    <property type="entry name" value="Ferredoxin reductase-like, C-terminal NADP-linked domain"/>
    <property type="match status" value="1"/>
</dbReference>
<dbReference type="OrthoDB" id="167398at2759"/>
<feature type="compositionally biased region" description="Low complexity" evidence="8">
    <location>
        <begin position="280"/>
        <end position="298"/>
    </location>
</feature>
<dbReference type="InterPro" id="IPR013121">
    <property type="entry name" value="Fe_red_NAD-bd_6"/>
</dbReference>
<evidence type="ECO:0000313" key="12">
    <source>
        <dbReference type="Proteomes" id="UP001150538"/>
    </source>
</evidence>
<dbReference type="InterPro" id="IPR017938">
    <property type="entry name" value="Riboflavin_synthase-like_b-brl"/>
</dbReference>
<keyword evidence="12" id="KW-1185">Reference proteome</keyword>
<dbReference type="CDD" id="cd06186">
    <property type="entry name" value="NOX_Duox_like_FAD_NADP"/>
    <property type="match status" value="1"/>
</dbReference>
<organism evidence="11 12">
    <name type="scientific">Mycoemilia scoparia</name>
    <dbReference type="NCBI Taxonomy" id="417184"/>
    <lineage>
        <taxon>Eukaryota</taxon>
        <taxon>Fungi</taxon>
        <taxon>Fungi incertae sedis</taxon>
        <taxon>Zoopagomycota</taxon>
        <taxon>Kickxellomycotina</taxon>
        <taxon>Kickxellomycetes</taxon>
        <taxon>Kickxellales</taxon>
        <taxon>Kickxellaceae</taxon>
        <taxon>Mycoemilia</taxon>
    </lineage>
</organism>
<sequence>MFWKASTIGIRVSFAFILAFMTPTVLSMLRLTPLSRWIKFEKNVHAHKLVAYTLVSWVIVHVVISYHFFYTISRPTKGPDGSTQPPEMTFKELLFHTPRGITGHIMGISFVIIAITATPIVRRKAYEVFYYSHHLFIVILISMLVHVKVAIEFFPYLGAFIVIYATDRLYRAVRGYGGGAQVVRAIPHAGGVVELKFKAKMVHPLPGQFVRVCCPSVNPLQWHPFTLTSLPGQKDNIYSIHFKRVGGFTNKFAEKLGVQNAVNIVAKNTDGGNGSATTGSHSLDSNRGSSSSLFPSGRRSGANMPRIFVDGPYGAPTQHIFSYEVGVLVAGGIGITPFASALRHHLALSIAKSAPVRPTRLHLVWSIRSISALEWFSDLWGAYAQQDELLLDSVTLLVYCTNSLEAEQYGEVEMTSDDPWGSHQLTIDEQKQKQNLRFSIPRNMKIYVGRPSYARILSYIGQQYARTKIGVISCGPKPMNRSLRGQLRASSKSAKRVKSSFDFRAEHF</sequence>
<gene>
    <name evidence="11" type="ORF">H4219_001707</name>
</gene>
<dbReference type="PROSITE" id="PS51384">
    <property type="entry name" value="FAD_FR"/>
    <property type="match status" value="1"/>
</dbReference>
<dbReference type="Pfam" id="PF08030">
    <property type="entry name" value="NAD_binding_6"/>
    <property type="match status" value="1"/>
</dbReference>
<evidence type="ECO:0000256" key="1">
    <source>
        <dbReference type="ARBA" id="ARBA00004141"/>
    </source>
</evidence>
<keyword evidence="4 9" id="KW-1133">Transmembrane helix</keyword>
<dbReference type="SFLD" id="SFLDS00052">
    <property type="entry name" value="Ferric_Reductase_Domain"/>
    <property type="match status" value="1"/>
</dbReference>
<evidence type="ECO:0000256" key="4">
    <source>
        <dbReference type="ARBA" id="ARBA00022989"/>
    </source>
</evidence>
<dbReference type="Gene3D" id="2.40.30.10">
    <property type="entry name" value="Translation factors"/>
    <property type="match status" value="1"/>
</dbReference>
<dbReference type="AlphaFoldDB" id="A0A9W8A5C6"/>
<dbReference type="Pfam" id="PF01794">
    <property type="entry name" value="Ferric_reduct"/>
    <property type="match status" value="1"/>
</dbReference>
<feature type="domain" description="FAD-binding FR-type" evidence="10">
    <location>
        <begin position="175"/>
        <end position="319"/>
    </location>
</feature>
<dbReference type="SUPFAM" id="SSF63380">
    <property type="entry name" value="Riboflavin synthase domain-like"/>
    <property type="match status" value="1"/>
</dbReference>
<dbReference type="Pfam" id="PF08022">
    <property type="entry name" value="FAD_binding_8"/>
    <property type="match status" value="1"/>
</dbReference>